<evidence type="ECO:0000256" key="1">
    <source>
        <dbReference type="SAM" id="Phobius"/>
    </source>
</evidence>
<reference evidence="3 4" key="1">
    <citation type="submission" date="2020-12" db="EMBL/GenBank/DDBJ databases">
        <title>Microbacterium sp. HY060.</title>
        <authorList>
            <person name="Zhou J."/>
        </authorList>
    </citation>
    <scope>NUCLEOTIDE SEQUENCE [LARGE SCALE GENOMIC DNA]</scope>
    <source>
        <strain evidence="3 4">HY60</strain>
    </source>
</reference>
<proteinExistence type="predicted"/>
<dbReference type="EMBL" id="CP061169">
    <property type="protein sequence ID" value="QPZ37544.1"/>
    <property type="molecule type" value="Genomic_DNA"/>
</dbReference>
<organism evidence="3 4">
    <name type="scientific">Paramicrobacterium chengjingii</name>
    <dbReference type="NCBI Taxonomy" id="2769067"/>
    <lineage>
        <taxon>Bacteria</taxon>
        <taxon>Bacillati</taxon>
        <taxon>Actinomycetota</taxon>
        <taxon>Actinomycetes</taxon>
        <taxon>Micrococcales</taxon>
        <taxon>Microbacteriaceae</taxon>
        <taxon>Paramicrobacterium</taxon>
    </lineage>
</organism>
<dbReference type="RefSeq" id="WP_166990671.1">
    <property type="nucleotide sequence ID" value="NZ_CP061169.1"/>
</dbReference>
<dbReference type="Pfam" id="PF07331">
    <property type="entry name" value="TctB"/>
    <property type="match status" value="1"/>
</dbReference>
<feature type="domain" description="DUF1468" evidence="2">
    <location>
        <begin position="33"/>
        <end position="162"/>
    </location>
</feature>
<keyword evidence="1" id="KW-0812">Transmembrane</keyword>
<evidence type="ECO:0000313" key="4">
    <source>
        <dbReference type="Proteomes" id="UP000662814"/>
    </source>
</evidence>
<keyword evidence="4" id="KW-1185">Reference proteome</keyword>
<feature type="transmembrane region" description="Helical" evidence="1">
    <location>
        <begin position="93"/>
        <end position="123"/>
    </location>
</feature>
<evidence type="ECO:0000259" key="2">
    <source>
        <dbReference type="Pfam" id="PF07331"/>
    </source>
</evidence>
<feature type="transmembrane region" description="Helical" evidence="1">
    <location>
        <begin position="135"/>
        <end position="159"/>
    </location>
</feature>
<dbReference type="InterPro" id="IPR009936">
    <property type="entry name" value="DUF1468"/>
</dbReference>
<feature type="transmembrane region" description="Helical" evidence="1">
    <location>
        <begin position="61"/>
        <end position="81"/>
    </location>
</feature>
<gene>
    <name evidence="3" type="ORF">HCR76_11965</name>
</gene>
<sequence length="164" mass="17261">MTSSSENTSHVLDSEQPAQTRAGEIPRRLAVTIGFIILGAGACAWTVSIGIGTPDAPGPGFWPFVLGLSIIAAAIVFMVVNRDGKGEHFSLDSLTGIGLIGAVAVFIVLMTHVHFIVASAFLLTIGQILAGERSWIKITAVTVITSAACWFLFFILLGVPTPRV</sequence>
<dbReference type="Proteomes" id="UP000662814">
    <property type="component" value="Chromosome"/>
</dbReference>
<protein>
    <submittedName>
        <fullName evidence="3">Tripartite tricarboxylate transporter TctB family protein</fullName>
    </submittedName>
</protein>
<name>A0ABX6YFH4_9MICO</name>
<accession>A0ABX6YFH4</accession>
<keyword evidence="1" id="KW-0472">Membrane</keyword>
<feature type="transmembrane region" description="Helical" evidence="1">
    <location>
        <begin position="29"/>
        <end position="49"/>
    </location>
</feature>
<evidence type="ECO:0000313" key="3">
    <source>
        <dbReference type="EMBL" id="QPZ37544.1"/>
    </source>
</evidence>
<keyword evidence="1" id="KW-1133">Transmembrane helix</keyword>